<dbReference type="PANTHER" id="PTHR43586">
    <property type="entry name" value="CYSTEINE DESULFURASE"/>
    <property type="match status" value="1"/>
</dbReference>
<organism evidence="3">
    <name type="scientific">Candidatus Kentrum sp. UNK</name>
    <dbReference type="NCBI Taxonomy" id="2126344"/>
    <lineage>
        <taxon>Bacteria</taxon>
        <taxon>Pseudomonadati</taxon>
        <taxon>Pseudomonadota</taxon>
        <taxon>Gammaproteobacteria</taxon>
        <taxon>Candidatus Kentrum</taxon>
    </lineage>
</organism>
<dbReference type="Gene3D" id="3.40.640.10">
    <property type="entry name" value="Type I PLP-dependent aspartate aminotransferase-like (Major domain)"/>
    <property type="match status" value="1"/>
</dbReference>
<keyword evidence="3" id="KW-0456">Lyase</keyword>
<dbReference type="PANTHER" id="PTHR43586:SF15">
    <property type="entry name" value="BLR3095 PROTEIN"/>
    <property type="match status" value="1"/>
</dbReference>
<name>A0A451AJH2_9GAMM</name>
<gene>
    <name evidence="3" type="ORF">BECKUNK1418G_GA0071005_10828</name>
    <name evidence="4" type="ORF">BECKUNK1418H_GA0071006_10828</name>
</gene>
<accession>A0A451AJH2</accession>
<evidence type="ECO:0000259" key="2">
    <source>
        <dbReference type="Pfam" id="PF00266"/>
    </source>
</evidence>
<evidence type="ECO:0000313" key="3">
    <source>
        <dbReference type="EMBL" id="VFK66188.1"/>
    </source>
</evidence>
<protein>
    <submittedName>
        <fullName evidence="3">Selenocysteine lyase/Cysteine desulfurase</fullName>
    </submittedName>
</protein>
<dbReference type="SUPFAM" id="SSF53383">
    <property type="entry name" value="PLP-dependent transferases"/>
    <property type="match status" value="1"/>
</dbReference>
<dbReference type="Pfam" id="PF00266">
    <property type="entry name" value="Aminotran_5"/>
    <property type="match status" value="1"/>
</dbReference>
<feature type="domain" description="Aminotransferase class V" evidence="2">
    <location>
        <begin position="24"/>
        <end position="360"/>
    </location>
</feature>
<evidence type="ECO:0000313" key="4">
    <source>
        <dbReference type="EMBL" id="VFK71796.1"/>
    </source>
</evidence>
<keyword evidence="1" id="KW-0663">Pyridoxal phosphate</keyword>
<dbReference type="InterPro" id="IPR015421">
    <property type="entry name" value="PyrdxlP-dep_Trfase_major"/>
</dbReference>
<proteinExistence type="predicted"/>
<dbReference type="InterPro" id="IPR015424">
    <property type="entry name" value="PyrdxlP-dep_Trfase"/>
</dbReference>
<dbReference type="InterPro" id="IPR015422">
    <property type="entry name" value="PyrdxlP-dep_Trfase_small"/>
</dbReference>
<evidence type="ECO:0000256" key="1">
    <source>
        <dbReference type="ARBA" id="ARBA00022898"/>
    </source>
</evidence>
<reference evidence="3" key="1">
    <citation type="submission" date="2019-02" db="EMBL/GenBank/DDBJ databases">
        <authorList>
            <person name="Gruber-Vodicka R. H."/>
            <person name="Seah K. B. B."/>
        </authorList>
    </citation>
    <scope>NUCLEOTIDE SEQUENCE</scope>
    <source>
        <strain evidence="4">BECK_BY19</strain>
        <strain evidence="3">BECK_BY8</strain>
    </source>
</reference>
<dbReference type="EMBL" id="CAADFZ010000082">
    <property type="protein sequence ID" value="VFK66188.1"/>
    <property type="molecule type" value="Genomic_DNA"/>
</dbReference>
<dbReference type="AlphaFoldDB" id="A0A451AJH2"/>
<dbReference type="Gene3D" id="3.90.1150.10">
    <property type="entry name" value="Aspartate Aminotransferase, domain 1"/>
    <property type="match status" value="1"/>
</dbReference>
<dbReference type="EMBL" id="CAADGD010000082">
    <property type="protein sequence ID" value="VFK71796.1"/>
    <property type="molecule type" value="Genomic_DNA"/>
</dbReference>
<dbReference type="GO" id="GO:0016829">
    <property type="term" value="F:lyase activity"/>
    <property type="evidence" value="ECO:0007669"/>
    <property type="project" value="UniProtKB-KW"/>
</dbReference>
<dbReference type="InterPro" id="IPR000192">
    <property type="entry name" value="Aminotrans_V_dom"/>
</dbReference>
<sequence>MKQESTSMPSTAYEDEFPLDDKRIYLNHAAQAPWPRRALAAIERLSGEMNAGILRHGDWLAVEERLRARLQGLIGAPSPEDIALLKNTSEGLSLVAHGMDWRAGDNIVIADQEFPSNRIVWQALASQGVALREAAISGDDAREEGPEAIIERACDEHTRMIAVSSVQYATGLRMDLERLGQFCRQGNILFCIDAIQSLGALPMDVQAIHADFLVAGAHKWMLGPEGVAVFYCRRELRDRLTLRQHGWHMVEDCFDFDNKAWRVSDSARRFECGSPNTLGIHALDASLSWLLEVGMARVSQDLLRNTEYLFQAIAENRRLSLLSPAMVSDDPNRRSGIVTFHAPGVATRALFRASRASGIVCAPRGGGIRFSPHFYTPMAHIEAAMARVGALVNRGFG</sequence>